<evidence type="ECO:0000313" key="3">
    <source>
        <dbReference type="Proteomes" id="UP000594262"/>
    </source>
</evidence>
<dbReference type="Proteomes" id="UP000594262">
    <property type="component" value="Unplaced"/>
</dbReference>
<dbReference type="OrthoDB" id="550577at2759"/>
<dbReference type="AlphaFoldDB" id="A0A7M5XG29"/>
<sequence>MKFGSFIFCFFVFHLFPANVFGHGAMVIPYNWFDHPQWVEMEHGYEYGFVGMKSQQMCTPGADIPKHRVCPNPEHCEGLLNKHIGLACFWFTNYTFIEKPTLFDPKLRTYAHTGYEDQILHNPWRAPGFAPVATPCGAAGGNPYGCFGDKECGNDNGGYQLGPKATEFEFAHDIHVTDWTRGDHVEVAWGIRANHGGGYSYRLCKIPNEGRKALTEECFQQTPLRFVGNKQWVQFGEDRSTRFEFPAVRTDKGTFPPDSQWTKNPIPSCNGIHGGSNYLNPPCINGTQFPPPGPNLEGHGFYFREPKKHFPFSIIDLVEIPKDLEEGEYVLSFRWDCEQTSQVWNTCASVRLH</sequence>
<protein>
    <recommendedName>
        <fullName evidence="4">Chitin-binding type-4 domain-containing protein</fullName>
    </recommendedName>
</protein>
<organism evidence="2 3">
    <name type="scientific">Clytia hemisphaerica</name>
    <dbReference type="NCBI Taxonomy" id="252671"/>
    <lineage>
        <taxon>Eukaryota</taxon>
        <taxon>Metazoa</taxon>
        <taxon>Cnidaria</taxon>
        <taxon>Hydrozoa</taxon>
        <taxon>Hydroidolina</taxon>
        <taxon>Leptothecata</taxon>
        <taxon>Obeliida</taxon>
        <taxon>Clytiidae</taxon>
        <taxon>Clytia</taxon>
    </lineage>
</organism>
<reference evidence="2" key="1">
    <citation type="submission" date="2021-01" db="UniProtKB">
        <authorList>
            <consortium name="EnsemblMetazoa"/>
        </authorList>
    </citation>
    <scope>IDENTIFICATION</scope>
</reference>
<name>A0A7M5XG29_9CNID</name>
<evidence type="ECO:0008006" key="4">
    <source>
        <dbReference type="Google" id="ProtNLM"/>
    </source>
</evidence>
<evidence type="ECO:0000256" key="1">
    <source>
        <dbReference type="SAM" id="SignalP"/>
    </source>
</evidence>
<feature type="chain" id="PRO_5029556729" description="Chitin-binding type-4 domain-containing protein" evidence="1">
    <location>
        <begin position="23"/>
        <end position="353"/>
    </location>
</feature>
<dbReference type="EnsemblMetazoa" id="CLYHEMT022406.1">
    <property type="protein sequence ID" value="CLYHEMP022406.1"/>
    <property type="gene ID" value="CLYHEMG022406"/>
</dbReference>
<accession>A0A7M5XG29</accession>
<evidence type="ECO:0000313" key="2">
    <source>
        <dbReference type="EnsemblMetazoa" id="CLYHEMP022406.1"/>
    </source>
</evidence>
<feature type="signal peptide" evidence="1">
    <location>
        <begin position="1"/>
        <end position="22"/>
    </location>
</feature>
<proteinExistence type="predicted"/>
<keyword evidence="1" id="KW-0732">Signal</keyword>
<keyword evidence="3" id="KW-1185">Reference proteome</keyword>